<keyword evidence="1" id="KW-0812">Transmembrane</keyword>
<dbReference type="AlphaFoldDB" id="A0A2T3ZPR7"/>
<dbReference type="EMBL" id="KZ679256">
    <property type="protein sequence ID" value="PTB46800.1"/>
    <property type="molecule type" value="Genomic_DNA"/>
</dbReference>
<evidence type="ECO:0000313" key="2">
    <source>
        <dbReference type="EMBL" id="PTB46800.1"/>
    </source>
</evidence>
<evidence type="ECO:0000256" key="1">
    <source>
        <dbReference type="SAM" id="Phobius"/>
    </source>
</evidence>
<accession>A0A2T3ZPR7</accession>
<organism evidence="2 3">
    <name type="scientific">Trichoderma asperellum (strain ATCC 204424 / CBS 433.97 / NBRC 101777)</name>
    <dbReference type="NCBI Taxonomy" id="1042311"/>
    <lineage>
        <taxon>Eukaryota</taxon>
        <taxon>Fungi</taxon>
        <taxon>Dikarya</taxon>
        <taxon>Ascomycota</taxon>
        <taxon>Pezizomycotina</taxon>
        <taxon>Sordariomycetes</taxon>
        <taxon>Hypocreomycetidae</taxon>
        <taxon>Hypocreales</taxon>
        <taxon>Hypocreaceae</taxon>
        <taxon>Trichoderma</taxon>
    </lineage>
</organism>
<evidence type="ECO:0000313" key="3">
    <source>
        <dbReference type="Proteomes" id="UP000240493"/>
    </source>
</evidence>
<dbReference type="Proteomes" id="UP000240493">
    <property type="component" value="Unassembled WGS sequence"/>
</dbReference>
<gene>
    <name evidence="2" type="ORF">M441DRAFT_224697</name>
</gene>
<sequence>MRPNDLTTRVVGGPILSHRVPEGEACFSGRWPCPASHCQMSIRRSPPSQRRRRGLACSPFLRRRRRHSREAGRIVEYCRPGSLVHTRSTAFLLACSRAGVAGVLFLTSYVFVDIH</sequence>
<keyword evidence="1" id="KW-1133">Transmembrane helix</keyword>
<proteinExistence type="predicted"/>
<keyword evidence="1" id="KW-0472">Membrane</keyword>
<keyword evidence="3" id="KW-1185">Reference proteome</keyword>
<feature type="transmembrane region" description="Helical" evidence="1">
    <location>
        <begin position="89"/>
        <end position="112"/>
    </location>
</feature>
<name>A0A2T3ZPR7_TRIA4</name>
<protein>
    <submittedName>
        <fullName evidence="2">Uncharacterized protein</fullName>
    </submittedName>
</protein>
<reference evidence="2 3" key="1">
    <citation type="submission" date="2016-07" db="EMBL/GenBank/DDBJ databases">
        <title>Multiple horizontal gene transfer events from other fungi enriched the ability of initially mycotrophic Trichoderma (Ascomycota) to feed on dead plant biomass.</title>
        <authorList>
            <consortium name="DOE Joint Genome Institute"/>
            <person name="Aerts A."/>
            <person name="Atanasova L."/>
            <person name="Chenthamara K."/>
            <person name="Zhang J."/>
            <person name="Grujic M."/>
            <person name="Henrissat B."/>
            <person name="Kuo A."/>
            <person name="Salamov A."/>
            <person name="Lipzen A."/>
            <person name="Labutti K."/>
            <person name="Barry K."/>
            <person name="Miao Y."/>
            <person name="Rahimi M.J."/>
            <person name="Shen Q."/>
            <person name="Grigoriev I.V."/>
            <person name="Kubicek C.P."/>
            <person name="Druzhinina I.S."/>
        </authorList>
    </citation>
    <scope>NUCLEOTIDE SEQUENCE [LARGE SCALE GENOMIC DNA]</scope>
    <source>
        <strain evidence="2 3">CBS 433.97</strain>
    </source>
</reference>